<accession>A0A1D6GMZ3</accession>
<evidence type="ECO:0000256" key="1">
    <source>
        <dbReference type="SAM" id="MobiDB-lite"/>
    </source>
</evidence>
<organism evidence="2">
    <name type="scientific">Zea mays</name>
    <name type="common">Maize</name>
    <dbReference type="NCBI Taxonomy" id="4577"/>
    <lineage>
        <taxon>Eukaryota</taxon>
        <taxon>Viridiplantae</taxon>
        <taxon>Streptophyta</taxon>
        <taxon>Embryophyta</taxon>
        <taxon>Tracheophyta</taxon>
        <taxon>Spermatophyta</taxon>
        <taxon>Magnoliopsida</taxon>
        <taxon>Liliopsida</taxon>
        <taxon>Poales</taxon>
        <taxon>Poaceae</taxon>
        <taxon>PACMAD clade</taxon>
        <taxon>Panicoideae</taxon>
        <taxon>Andropogonodae</taxon>
        <taxon>Andropogoneae</taxon>
        <taxon>Tripsacinae</taxon>
        <taxon>Zea</taxon>
    </lineage>
</organism>
<reference evidence="2" key="1">
    <citation type="submission" date="2015-12" db="EMBL/GenBank/DDBJ databases">
        <title>Update maize B73 reference genome by single molecule sequencing technologies.</title>
        <authorList>
            <consortium name="Maize Genome Sequencing Project"/>
            <person name="Ware D."/>
        </authorList>
    </citation>
    <scope>NUCLEOTIDE SEQUENCE</scope>
    <source>
        <tissue evidence="2">Seedling</tissue>
    </source>
</reference>
<dbReference type="AlphaFoldDB" id="A0A1D6GMZ3"/>
<feature type="non-terminal residue" evidence="2">
    <location>
        <position position="1"/>
    </location>
</feature>
<sequence>SRRRPTSGHLRHPNSAPIPCFKKQKTTTKKGLKEKERRSGSLTLTPSLHPSPPPWFRSLIVPRCIPSRPRLPLVTPSPSLPATDHTLSIAIRHRPNGGHPEAGLKVPGAGGSAAAGGDEAVRGRVRRRRRVRERGRGATALQAREALHLHARRQALPKGYSSGRRGLHRHGVEASRNRWTAELPCLFY</sequence>
<feature type="region of interest" description="Disordered" evidence="1">
    <location>
        <begin position="1"/>
        <end position="51"/>
    </location>
</feature>
<protein>
    <submittedName>
        <fullName evidence="2">SH3 domain-containing protein 2</fullName>
    </submittedName>
</protein>
<name>A0A1D6GMZ3_MAIZE</name>
<dbReference type="EMBL" id="CM000781">
    <property type="protein sequence ID" value="AQK64631.1"/>
    <property type="molecule type" value="Genomic_DNA"/>
</dbReference>
<evidence type="ECO:0000313" key="2">
    <source>
        <dbReference type="EMBL" id="AQK64631.1"/>
    </source>
</evidence>
<proteinExistence type="predicted"/>
<feature type="compositionally biased region" description="Basic residues" evidence="1">
    <location>
        <begin position="1"/>
        <end position="12"/>
    </location>
</feature>
<gene>
    <name evidence="2" type="ORF">ZEAMMB73_Zm00001d013860</name>
</gene>